<evidence type="ECO:0000256" key="4">
    <source>
        <dbReference type="ARBA" id="ARBA00022801"/>
    </source>
</evidence>
<keyword evidence="6" id="KW-0408">Iron</keyword>
<dbReference type="EMBL" id="AP006487">
    <property type="protein sequence ID" value="BAM79331.1"/>
    <property type="molecule type" value="Genomic_DNA"/>
</dbReference>
<comment type="similarity">
    <text evidence="1 7">Belongs to the polypeptide deformylase family.</text>
</comment>
<evidence type="ECO:0000256" key="7">
    <source>
        <dbReference type="RuleBase" id="RU362111"/>
    </source>
</evidence>
<dbReference type="HOGENOM" id="CLU_1055058_0_0_1"/>
<dbReference type="Pfam" id="PF01327">
    <property type="entry name" value="Pep_deformylase"/>
    <property type="match status" value="1"/>
</dbReference>
<dbReference type="PANTHER" id="PTHR10458">
    <property type="entry name" value="PEPTIDE DEFORMYLASE"/>
    <property type="match status" value="1"/>
</dbReference>
<dbReference type="KEGG" id="cme:CYME_CME111C"/>
<evidence type="ECO:0000256" key="3">
    <source>
        <dbReference type="ARBA" id="ARBA00022723"/>
    </source>
</evidence>
<dbReference type="Gramene" id="CME111CT">
    <property type="protein sequence ID" value="CME111CT"/>
    <property type="gene ID" value="CME111C"/>
</dbReference>
<dbReference type="OrthoDB" id="276063at2759"/>
<comment type="function">
    <text evidence="7">Removes the formyl group from the N-terminal Met of newly synthesized proteins.</text>
</comment>
<dbReference type="STRING" id="280699.M1UPI7"/>
<protein>
    <recommendedName>
        <fullName evidence="2 7">Peptide deformylase</fullName>
        <ecNumber evidence="2 7">3.5.1.88</ecNumber>
    </recommendedName>
</protein>
<evidence type="ECO:0000313" key="10">
    <source>
        <dbReference type="Proteomes" id="UP000007014"/>
    </source>
</evidence>
<feature type="region of interest" description="Disordered" evidence="8">
    <location>
        <begin position="38"/>
        <end position="57"/>
    </location>
</feature>
<dbReference type="Gene3D" id="3.90.45.10">
    <property type="entry name" value="Peptide deformylase"/>
    <property type="match status" value="1"/>
</dbReference>
<keyword evidence="10" id="KW-1185">Reference proteome</keyword>
<dbReference type="InterPro" id="IPR036821">
    <property type="entry name" value="Peptide_deformylase_sf"/>
</dbReference>
<dbReference type="NCBIfam" id="TIGR00079">
    <property type="entry name" value="pept_deformyl"/>
    <property type="match status" value="1"/>
</dbReference>
<dbReference type="FunFam" id="3.90.45.10:FF:000005">
    <property type="entry name" value="Peptide deformylase"/>
    <property type="match status" value="1"/>
</dbReference>
<name>M1UPI7_CYAM1</name>
<keyword evidence="5 7" id="KW-0648">Protein biosynthesis</keyword>
<dbReference type="OMA" id="VCIQHEI"/>
<keyword evidence="4 7" id="KW-0378">Hydrolase</keyword>
<dbReference type="GO" id="GO:0046872">
    <property type="term" value="F:metal ion binding"/>
    <property type="evidence" value="ECO:0007669"/>
    <property type="project" value="UniProtKB-KW"/>
</dbReference>
<dbReference type="Proteomes" id="UP000007014">
    <property type="component" value="Chromosome 5"/>
</dbReference>
<dbReference type="CDD" id="cd00487">
    <property type="entry name" value="Pep_deformylase"/>
    <property type="match status" value="1"/>
</dbReference>
<dbReference type="GeneID" id="16992879"/>
<evidence type="ECO:0000256" key="1">
    <source>
        <dbReference type="ARBA" id="ARBA00010759"/>
    </source>
</evidence>
<evidence type="ECO:0000256" key="5">
    <source>
        <dbReference type="ARBA" id="ARBA00022917"/>
    </source>
</evidence>
<proteinExistence type="inferred from homology"/>
<evidence type="ECO:0000256" key="2">
    <source>
        <dbReference type="ARBA" id="ARBA00012175"/>
    </source>
</evidence>
<evidence type="ECO:0000256" key="6">
    <source>
        <dbReference type="ARBA" id="ARBA00023004"/>
    </source>
</evidence>
<keyword evidence="3 7" id="KW-0479">Metal-binding</keyword>
<dbReference type="eggNOG" id="KOG3137">
    <property type="taxonomic scope" value="Eukaryota"/>
</dbReference>
<reference evidence="9 10" key="2">
    <citation type="journal article" date="2007" name="BMC Biol.">
        <title>A 100%-complete sequence reveals unusually simple genomic features in the hot-spring red alga Cyanidioschyzon merolae.</title>
        <authorList>
            <person name="Nozaki H."/>
            <person name="Takano H."/>
            <person name="Misumi O."/>
            <person name="Terasawa K."/>
            <person name="Matsuzaki M."/>
            <person name="Maruyama S."/>
            <person name="Nishida K."/>
            <person name="Yagisawa F."/>
            <person name="Yoshida Y."/>
            <person name="Fujiwara T."/>
            <person name="Takio S."/>
            <person name="Tamura K."/>
            <person name="Chung S.J."/>
            <person name="Nakamura S."/>
            <person name="Kuroiwa H."/>
            <person name="Tanaka K."/>
            <person name="Sato N."/>
            <person name="Kuroiwa T."/>
        </authorList>
    </citation>
    <scope>NUCLEOTIDE SEQUENCE [LARGE SCALE GENOMIC DNA]</scope>
    <source>
        <strain evidence="9 10">10D</strain>
    </source>
</reference>
<dbReference type="EC" id="3.5.1.88" evidence="2 7"/>
<dbReference type="PANTHER" id="PTHR10458:SF22">
    <property type="entry name" value="PEPTIDE DEFORMYLASE"/>
    <property type="match status" value="1"/>
</dbReference>
<comment type="catalytic activity">
    <reaction evidence="7">
        <text>N-terminal N-formyl-L-methionyl-[peptide] + H2O = N-terminal L-methionyl-[peptide] + formate</text>
        <dbReference type="Rhea" id="RHEA:24420"/>
        <dbReference type="Rhea" id="RHEA-COMP:10639"/>
        <dbReference type="Rhea" id="RHEA-COMP:10640"/>
        <dbReference type="ChEBI" id="CHEBI:15377"/>
        <dbReference type="ChEBI" id="CHEBI:15740"/>
        <dbReference type="ChEBI" id="CHEBI:49298"/>
        <dbReference type="ChEBI" id="CHEBI:64731"/>
        <dbReference type="EC" id="3.5.1.88"/>
    </reaction>
</comment>
<feature type="compositionally biased region" description="Basic residues" evidence="8">
    <location>
        <begin position="41"/>
        <end position="53"/>
    </location>
</feature>
<evidence type="ECO:0000313" key="9">
    <source>
        <dbReference type="EMBL" id="BAM79331.1"/>
    </source>
</evidence>
<dbReference type="PRINTS" id="PR01576">
    <property type="entry name" value="PDEFORMYLASE"/>
</dbReference>
<dbReference type="SUPFAM" id="SSF56420">
    <property type="entry name" value="Peptide deformylase"/>
    <property type="match status" value="1"/>
</dbReference>
<dbReference type="GO" id="GO:0042586">
    <property type="term" value="F:peptide deformylase activity"/>
    <property type="evidence" value="ECO:0007669"/>
    <property type="project" value="UniProtKB-EC"/>
</dbReference>
<dbReference type="HAMAP" id="MF_00163">
    <property type="entry name" value="Pep_deformylase"/>
    <property type="match status" value="1"/>
</dbReference>
<sequence length="264" mass="29637">MASGASAEHLCGFLGLPGVAFLRRGTVVRAAERRQLASPGVRRRAPASRRRERSTRTLVQEFSRRGQDAIDSRVPELVEEVDPGIVPGVSLRIVRYPHRVLRAPNEPVTVFDDALLKLVRDMFKVMYASRGVGLAAPQVGINKRVMVFNPKGDPRAWLSEVALVNPRIIERSEATEEGMEGCLSFPGVSGDIERSLMIKVEAMKPNGKRFQVKYQGWTARIFQHEYDHLDGVLFIDRMKPAVREQNRGALENLMRQVPESERAL</sequence>
<organism evidence="9 10">
    <name type="scientific">Cyanidioschyzon merolae (strain NIES-3377 / 10D)</name>
    <name type="common">Unicellular red alga</name>
    <dbReference type="NCBI Taxonomy" id="280699"/>
    <lineage>
        <taxon>Eukaryota</taxon>
        <taxon>Rhodophyta</taxon>
        <taxon>Bangiophyceae</taxon>
        <taxon>Cyanidiales</taxon>
        <taxon>Cyanidiaceae</taxon>
        <taxon>Cyanidioschyzon</taxon>
    </lineage>
</organism>
<accession>M1UPI7</accession>
<gene>
    <name evidence="9" type="ORF">CYME_CME111C</name>
</gene>
<dbReference type="RefSeq" id="XP_005535617.1">
    <property type="nucleotide sequence ID" value="XM_005535560.1"/>
</dbReference>
<dbReference type="NCBIfam" id="NF001159">
    <property type="entry name" value="PRK00150.1-3"/>
    <property type="match status" value="1"/>
</dbReference>
<evidence type="ECO:0000256" key="8">
    <source>
        <dbReference type="SAM" id="MobiDB-lite"/>
    </source>
</evidence>
<reference evidence="9 10" key="1">
    <citation type="journal article" date="2004" name="Nature">
        <title>Genome sequence of the ultrasmall unicellular red alga Cyanidioschyzon merolae 10D.</title>
        <authorList>
            <person name="Matsuzaki M."/>
            <person name="Misumi O."/>
            <person name="Shin-i T."/>
            <person name="Maruyama S."/>
            <person name="Takahara M."/>
            <person name="Miyagishima S."/>
            <person name="Mori T."/>
            <person name="Nishida K."/>
            <person name="Yagisawa F."/>
            <person name="Nishida K."/>
            <person name="Yoshida Y."/>
            <person name="Nishimura Y."/>
            <person name="Nakao S."/>
            <person name="Kobayashi T."/>
            <person name="Momoyama Y."/>
            <person name="Higashiyama T."/>
            <person name="Minoda A."/>
            <person name="Sano M."/>
            <person name="Nomoto H."/>
            <person name="Oishi K."/>
            <person name="Hayashi H."/>
            <person name="Ohta F."/>
            <person name="Nishizaka S."/>
            <person name="Haga S."/>
            <person name="Miura S."/>
            <person name="Morishita T."/>
            <person name="Kabeya Y."/>
            <person name="Terasawa K."/>
            <person name="Suzuki Y."/>
            <person name="Ishii Y."/>
            <person name="Asakawa S."/>
            <person name="Takano H."/>
            <person name="Ohta N."/>
            <person name="Kuroiwa H."/>
            <person name="Tanaka K."/>
            <person name="Shimizu N."/>
            <person name="Sugano S."/>
            <person name="Sato N."/>
            <person name="Nozaki H."/>
            <person name="Ogasawara N."/>
            <person name="Kohara Y."/>
            <person name="Kuroiwa T."/>
        </authorList>
    </citation>
    <scope>NUCLEOTIDE SEQUENCE [LARGE SCALE GENOMIC DNA]</scope>
    <source>
        <strain evidence="9 10">10D</strain>
    </source>
</reference>
<dbReference type="InterPro" id="IPR023635">
    <property type="entry name" value="Peptide_deformylase"/>
</dbReference>
<dbReference type="GO" id="GO:0006412">
    <property type="term" value="P:translation"/>
    <property type="evidence" value="ECO:0007669"/>
    <property type="project" value="UniProtKB-KW"/>
</dbReference>
<dbReference type="AlphaFoldDB" id="M1UPI7"/>